<dbReference type="AlphaFoldDB" id="I2FNJ1"/>
<proteinExistence type="predicted"/>
<organism evidence="2 3">
    <name type="scientific">Ustilago hordei</name>
    <name type="common">Barley covered smut fungus</name>
    <dbReference type="NCBI Taxonomy" id="120017"/>
    <lineage>
        <taxon>Eukaryota</taxon>
        <taxon>Fungi</taxon>
        <taxon>Dikarya</taxon>
        <taxon>Basidiomycota</taxon>
        <taxon>Ustilaginomycotina</taxon>
        <taxon>Ustilaginomycetes</taxon>
        <taxon>Ustilaginales</taxon>
        <taxon>Ustilaginaceae</taxon>
        <taxon>Ustilago</taxon>
    </lineage>
</organism>
<sequence>MNIWPPPVPTIEEDLNDLGYTEENLFDEREQEPLEEYVDMVSTPEEEGLEGPHVNDEVLNKVPEREEYTPVPPEERGPWPNWKPARNMHNPETWVKKSYFGLAAPKAKEGKDNLNPTVHEALAGKDRRFWEEAMHKELDGLEAMGTWETSDLPRGMNTVDT</sequence>
<feature type="region of interest" description="Disordered" evidence="1">
    <location>
        <begin position="44"/>
        <end position="84"/>
    </location>
</feature>
<accession>I2FNJ1</accession>
<evidence type="ECO:0000313" key="3">
    <source>
        <dbReference type="Proteomes" id="UP000006174"/>
    </source>
</evidence>
<name>I2FNJ1_USTHO</name>
<gene>
    <name evidence="2" type="ORF">UHOR_12031</name>
</gene>
<keyword evidence="3" id="KW-1185">Reference proteome</keyword>
<dbReference type="EMBL" id="CAGI01000004">
    <property type="protein sequence ID" value="CCF48484.1"/>
    <property type="molecule type" value="Genomic_DNA"/>
</dbReference>
<comment type="caution">
    <text evidence="2">The sequence shown here is derived from an EMBL/GenBank/DDBJ whole genome shotgun (WGS) entry which is preliminary data.</text>
</comment>
<dbReference type="HOGENOM" id="CLU_001650_15_5_1"/>
<dbReference type="Proteomes" id="UP000006174">
    <property type="component" value="Unassembled WGS sequence"/>
</dbReference>
<feature type="compositionally biased region" description="Basic and acidic residues" evidence="1">
    <location>
        <begin position="53"/>
        <end position="77"/>
    </location>
</feature>
<protein>
    <submittedName>
        <fullName evidence="2">Related to retrotransposon protein</fullName>
    </submittedName>
</protein>
<evidence type="ECO:0000256" key="1">
    <source>
        <dbReference type="SAM" id="MobiDB-lite"/>
    </source>
</evidence>
<reference evidence="2 3" key="1">
    <citation type="journal article" date="2012" name="Plant Cell">
        <title>Genome comparison of barley and maize smut fungi reveals targeted loss of RNA silencing components and species-specific presence of transposable elements.</title>
        <authorList>
            <person name="Laurie J.D."/>
            <person name="Ali S."/>
            <person name="Linning R."/>
            <person name="Mannhaupt G."/>
            <person name="Wong P."/>
            <person name="Gueldener U."/>
            <person name="Muensterkoetter M."/>
            <person name="Moore R."/>
            <person name="Kahmann R."/>
            <person name="Bakkeren G."/>
            <person name="Schirawski J."/>
        </authorList>
    </citation>
    <scope>NUCLEOTIDE SEQUENCE [LARGE SCALE GENOMIC DNA]</scope>
    <source>
        <strain evidence="3">Uh4875-4</strain>
    </source>
</reference>
<evidence type="ECO:0000313" key="2">
    <source>
        <dbReference type="EMBL" id="CCF48484.1"/>
    </source>
</evidence>
<dbReference type="OrthoDB" id="3344688at2759"/>